<dbReference type="InterPro" id="IPR044066">
    <property type="entry name" value="TRIAD_supradom"/>
</dbReference>
<feature type="domain" description="RING-type" evidence="10">
    <location>
        <begin position="36"/>
        <end position="296"/>
    </location>
</feature>
<accession>A0A0G4FSV2</accession>
<dbReference type="PROSITE" id="PS51873">
    <property type="entry name" value="TRIAD"/>
    <property type="match status" value="1"/>
</dbReference>
<proteinExistence type="predicted"/>
<dbReference type="InterPro" id="IPR002867">
    <property type="entry name" value="IBR_dom"/>
</dbReference>
<keyword evidence="3" id="KW-0479">Metal-binding</keyword>
<dbReference type="STRING" id="1169540.A0A0G4FSV2"/>
<dbReference type="PANTHER" id="PTHR22770:SF13">
    <property type="entry name" value="RING-TYPE DOMAIN-CONTAINING PROTEIN"/>
    <property type="match status" value="1"/>
</dbReference>
<evidence type="ECO:0000256" key="2">
    <source>
        <dbReference type="ARBA" id="ARBA00022679"/>
    </source>
</evidence>
<dbReference type="Gene3D" id="3.30.40.10">
    <property type="entry name" value="Zinc/RING finger domain, C3HC4 (zinc finger)"/>
    <property type="match status" value="1"/>
</dbReference>
<evidence type="ECO:0000259" key="10">
    <source>
        <dbReference type="PROSITE" id="PS51873"/>
    </source>
</evidence>
<keyword evidence="7" id="KW-0862">Zinc</keyword>
<dbReference type="PROSITE" id="PS50089">
    <property type="entry name" value="ZF_RING_2"/>
    <property type="match status" value="1"/>
</dbReference>
<dbReference type="InterPro" id="IPR001841">
    <property type="entry name" value="Znf_RING"/>
</dbReference>
<keyword evidence="12" id="KW-1185">Reference proteome</keyword>
<dbReference type="SUPFAM" id="SSF57850">
    <property type="entry name" value="RING/U-box"/>
    <property type="match status" value="2"/>
</dbReference>
<name>A0A0G4FSV2_VITBC</name>
<dbReference type="GO" id="GO:0043130">
    <property type="term" value="F:ubiquitin binding"/>
    <property type="evidence" value="ECO:0007669"/>
    <property type="project" value="TreeGrafter"/>
</dbReference>
<dbReference type="GO" id="GO:0004842">
    <property type="term" value="F:ubiquitin-protein transferase activity"/>
    <property type="evidence" value="ECO:0007669"/>
    <property type="project" value="TreeGrafter"/>
</dbReference>
<organism evidence="11 12">
    <name type="scientific">Vitrella brassicaformis (strain CCMP3155)</name>
    <dbReference type="NCBI Taxonomy" id="1169540"/>
    <lineage>
        <taxon>Eukaryota</taxon>
        <taxon>Sar</taxon>
        <taxon>Alveolata</taxon>
        <taxon>Colpodellida</taxon>
        <taxon>Vitrellaceae</taxon>
        <taxon>Vitrella</taxon>
    </lineage>
</organism>
<dbReference type="Pfam" id="PF01485">
    <property type="entry name" value="IBR"/>
    <property type="match status" value="1"/>
</dbReference>
<reference evidence="11 12" key="1">
    <citation type="submission" date="2014-11" db="EMBL/GenBank/DDBJ databases">
        <authorList>
            <person name="Zhu J."/>
            <person name="Qi W."/>
            <person name="Song R."/>
        </authorList>
    </citation>
    <scope>NUCLEOTIDE SEQUENCE [LARGE SCALE GENOMIC DNA]</scope>
</reference>
<keyword evidence="2" id="KW-0808">Transferase</keyword>
<comment type="pathway">
    <text evidence="1">Protein modification; protein ubiquitination.</text>
</comment>
<dbReference type="SMART" id="SM00647">
    <property type="entry name" value="IBR"/>
    <property type="match status" value="2"/>
</dbReference>
<keyword evidence="4" id="KW-0677">Repeat</keyword>
<dbReference type="OrthoDB" id="1431934at2759"/>
<dbReference type="EMBL" id="CDMY01000495">
    <property type="protein sequence ID" value="CEM17746.1"/>
    <property type="molecule type" value="Genomic_DNA"/>
</dbReference>
<evidence type="ECO:0000256" key="7">
    <source>
        <dbReference type="ARBA" id="ARBA00022833"/>
    </source>
</evidence>
<dbReference type="GO" id="GO:0043161">
    <property type="term" value="P:proteasome-mediated ubiquitin-dependent protein catabolic process"/>
    <property type="evidence" value="ECO:0007669"/>
    <property type="project" value="TreeGrafter"/>
</dbReference>
<dbReference type="Pfam" id="PF22191">
    <property type="entry name" value="IBR_1"/>
    <property type="match status" value="1"/>
</dbReference>
<dbReference type="GO" id="GO:0008270">
    <property type="term" value="F:zinc ion binding"/>
    <property type="evidence" value="ECO:0007669"/>
    <property type="project" value="UniProtKB-KW"/>
</dbReference>
<evidence type="ECO:0000256" key="3">
    <source>
        <dbReference type="ARBA" id="ARBA00022723"/>
    </source>
</evidence>
<dbReference type="GO" id="GO:0097039">
    <property type="term" value="P:protein linear polyubiquitination"/>
    <property type="evidence" value="ECO:0007669"/>
    <property type="project" value="TreeGrafter"/>
</dbReference>
<dbReference type="Proteomes" id="UP000041254">
    <property type="component" value="Unassembled WGS sequence"/>
</dbReference>
<dbReference type="PANTHER" id="PTHR22770">
    <property type="entry name" value="UBIQUITIN CONJUGATING ENZYME 7 INTERACTING PROTEIN-RELATED"/>
    <property type="match status" value="1"/>
</dbReference>
<dbReference type="VEuPathDB" id="CryptoDB:Vbra_16114"/>
<evidence type="ECO:0008006" key="13">
    <source>
        <dbReference type="Google" id="ProtNLM"/>
    </source>
</evidence>
<evidence type="ECO:0000313" key="12">
    <source>
        <dbReference type="Proteomes" id="UP000041254"/>
    </source>
</evidence>
<evidence type="ECO:0000256" key="1">
    <source>
        <dbReference type="ARBA" id="ARBA00004906"/>
    </source>
</evidence>
<gene>
    <name evidence="11" type="ORF">Vbra_16114</name>
</gene>
<evidence type="ECO:0000259" key="9">
    <source>
        <dbReference type="PROSITE" id="PS50089"/>
    </source>
</evidence>
<evidence type="ECO:0000313" key="11">
    <source>
        <dbReference type="EMBL" id="CEM17746.1"/>
    </source>
</evidence>
<evidence type="ECO:0000256" key="4">
    <source>
        <dbReference type="ARBA" id="ARBA00022737"/>
    </source>
</evidence>
<protein>
    <recommendedName>
        <fullName evidence="13">RING-type domain-containing protein</fullName>
    </recommendedName>
</protein>
<dbReference type="PhylomeDB" id="A0A0G4FSV2"/>
<dbReference type="InParanoid" id="A0A0G4FSV2"/>
<evidence type="ECO:0000256" key="6">
    <source>
        <dbReference type="ARBA" id="ARBA00022786"/>
    </source>
</evidence>
<evidence type="ECO:0000256" key="5">
    <source>
        <dbReference type="ARBA" id="ARBA00022771"/>
    </source>
</evidence>
<evidence type="ECO:0000256" key="8">
    <source>
        <dbReference type="PROSITE-ProRule" id="PRU00175"/>
    </source>
</evidence>
<dbReference type="InterPro" id="IPR013083">
    <property type="entry name" value="Znf_RING/FYVE/PHD"/>
</dbReference>
<dbReference type="InterPro" id="IPR051628">
    <property type="entry name" value="LUBAC_E3_Ligases"/>
</dbReference>
<sequence length="296" mass="33900">MRRLTQAFHAVRTTLLPTGDVNEGICTLVCRASPDLVTECVICMYVRRKTFIVRLPCGASACLKCIRRQMASCFDESKRELQCLYCRDELPQAIIRDACYWRPDLWRRYLQWSLTMGLRHSRTEFDEEPIHCPSPGCNHTFLADRAALDQKQRAEPSSLINIRRIFWRPPRGCDGHTDARRVTCNACRQTFCILCGLQWEADGAGSATHDGRTCVAYRSTYRAVEAERARLDYYRVGRDVGAATCPTCSLRIVRSFGCDRMVCSNCRTAFCYRCGRHWGLNGHRCSRPVQQQCAVM</sequence>
<keyword evidence="5 8" id="KW-0863">Zinc-finger</keyword>
<feature type="domain" description="RING-type" evidence="9">
    <location>
        <begin position="40"/>
        <end position="87"/>
    </location>
</feature>
<dbReference type="GO" id="GO:0000151">
    <property type="term" value="C:ubiquitin ligase complex"/>
    <property type="evidence" value="ECO:0007669"/>
    <property type="project" value="TreeGrafter"/>
</dbReference>
<keyword evidence="6" id="KW-0833">Ubl conjugation pathway</keyword>
<dbReference type="AlphaFoldDB" id="A0A0G4FSV2"/>
<dbReference type="Gene3D" id="1.20.120.1750">
    <property type="match status" value="1"/>
</dbReference>